<dbReference type="PANTHER" id="PTHR46279:SF12">
    <property type="entry name" value="RING-TYPE E3 UBIQUITIN TRANSFERASE"/>
    <property type="match status" value="1"/>
</dbReference>
<evidence type="ECO:0000256" key="5">
    <source>
        <dbReference type="ARBA" id="ARBA00022679"/>
    </source>
</evidence>
<keyword evidence="11" id="KW-0862">Zinc</keyword>
<evidence type="ECO:0000256" key="10">
    <source>
        <dbReference type="ARBA" id="ARBA00022786"/>
    </source>
</evidence>
<dbReference type="Pfam" id="PF13947">
    <property type="entry name" value="GUB_WAK_bind"/>
    <property type="match status" value="3"/>
</dbReference>
<comment type="subcellular location">
    <subcellularLocation>
        <location evidence="2">Membrane</location>
        <topology evidence="2">Single-pass membrane protein</topology>
    </subcellularLocation>
</comment>
<gene>
    <name evidence="17" type="ORF">CCACVL1_23868</name>
</gene>
<dbReference type="EMBL" id="AWWV01013639">
    <property type="protein sequence ID" value="OMO60797.1"/>
    <property type="molecule type" value="Genomic_DNA"/>
</dbReference>
<feature type="domain" description="Wall-associated receptor kinase galacturonan-binding" evidence="16">
    <location>
        <begin position="25"/>
        <end position="87"/>
    </location>
</feature>
<feature type="domain" description="Wall-associated receptor kinase galacturonan-binding" evidence="16">
    <location>
        <begin position="348"/>
        <end position="400"/>
    </location>
</feature>
<keyword evidence="18" id="KW-1185">Reference proteome</keyword>
<evidence type="ECO:0000256" key="6">
    <source>
        <dbReference type="ARBA" id="ARBA00022692"/>
    </source>
</evidence>
<keyword evidence="7" id="KW-0479">Metal-binding</keyword>
<evidence type="ECO:0000256" key="8">
    <source>
        <dbReference type="ARBA" id="ARBA00022729"/>
    </source>
</evidence>
<evidence type="ECO:0000256" key="7">
    <source>
        <dbReference type="ARBA" id="ARBA00022723"/>
    </source>
</evidence>
<dbReference type="GO" id="GO:0008270">
    <property type="term" value="F:zinc ion binding"/>
    <property type="evidence" value="ECO:0007669"/>
    <property type="project" value="UniProtKB-KW"/>
</dbReference>
<dbReference type="Gramene" id="OMO60797">
    <property type="protein sequence ID" value="OMO60797"/>
    <property type="gene ID" value="CCACVL1_23868"/>
</dbReference>
<proteinExistence type="inferred from homology"/>
<evidence type="ECO:0000256" key="15">
    <source>
        <dbReference type="SAM" id="SignalP"/>
    </source>
</evidence>
<protein>
    <recommendedName>
        <fullName evidence="4">RING-type E3 ubiquitin transferase</fullName>
        <ecNumber evidence="4">2.3.2.27</ecNumber>
    </recommendedName>
</protein>
<comment type="caution">
    <text evidence="17">The sequence shown here is derived from an EMBL/GenBank/DDBJ whole genome shotgun (WGS) entry which is preliminary data.</text>
</comment>
<keyword evidence="9" id="KW-0863">Zinc-finger</keyword>
<evidence type="ECO:0000313" key="17">
    <source>
        <dbReference type="EMBL" id="OMO60797.1"/>
    </source>
</evidence>
<evidence type="ECO:0000256" key="4">
    <source>
        <dbReference type="ARBA" id="ARBA00012483"/>
    </source>
</evidence>
<comment type="catalytic activity">
    <reaction evidence="1">
        <text>S-ubiquitinyl-[E2 ubiquitin-conjugating enzyme]-L-cysteine + [acceptor protein]-L-lysine = [E2 ubiquitin-conjugating enzyme]-L-cysteine + N(6)-ubiquitinyl-[acceptor protein]-L-lysine.</text>
        <dbReference type="EC" id="2.3.2.27"/>
    </reaction>
</comment>
<name>A0A1R3GRX2_COCAP</name>
<dbReference type="PANTHER" id="PTHR46279">
    <property type="entry name" value="RING/U-BOX SUPERFAMILY PROTEIN"/>
    <property type="match status" value="1"/>
</dbReference>
<dbReference type="GO" id="GO:0016020">
    <property type="term" value="C:membrane"/>
    <property type="evidence" value="ECO:0007669"/>
    <property type="project" value="UniProtKB-SubCell"/>
</dbReference>
<evidence type="ECO:0000256" key="3">
    <source>
        <dbReference type="ARBA" id="ARBA00004906"/>
    </source>
</evidence>
<feature type="chain" id="PRO_5012164328" description="RING-type E3 ubiquitin transferase" evidence="15">
    <location>
        <begin position="23"/>
        <end position="819"/>
    </location>
</feature>
<reference evidence="17 18" key="1">
    <citation type="submission" date="2013-09" db="EMBL/GenBank/DDBJ databases">
        <title>Corchorus capsularis genome sequencing.</title>
        <authorList>
            <person name="Alam M."/>
            <person name="Haque M.S."/>
            <person name="Islam M.S."/>
            <person name="Emdad E.M."/>
            <person name="Islam M.M."/>
            <person name="Ahmed B."/>
            <person name="Halim A."/>
            <person name="Hossen Q.M.M."/>
            <person name="Hossain M.Z."/>
            <person name="Ahmed R."/>
            <person name="Khan M.M."/>
            <person name="Islam R."/>
            <person name="Rashid M.M."/>
            <person name="Khan S.A."/>
            <person name="Rahman M.S."/>
            <person name="Alam M."/>
        </authorList>
    </citation>
    <scope>NUCLEOTIDE SEQUENCE [LARGE SCALE GENOMIC DNA]</scope>
    <source>
        <strain evidence="18">cv. CVL-1</strain>
        <tissue evidence="17">Whole seedling</tissue>
    </source>
</reference>
<keyword evidence="12" id="KW-1133">Transmembrane helix</keyword>
<accession>A0A1R3GRX2</accession>
<evidence type="ECO:0000256" key="2">
    <source>
        <dbReference type="ARBA" id="ARBA00004167"/>
    </source>
</evidence>
<feature type="domain" description="Wall-associated receptor kinase galacturonan-binding" evidence="16">
    <location>
        <begin position="573"/>
        <end position="615"/>
    </location>
</feature>
<comment type="similarity">
    <text evidence="14">Belongs to the RING-type zinc finger family. ATL subfamily.</text>
</comment>
<keyword evidence="5" id="KW-0808">Transferase</keyword>
<evidence type="ECO:0000256" key="12">
    <source>
        <dbReference type="ARBA" id="ARBA00022989"/>
    </source>
</evidence>
<keyword evidence="8 15" id="KW-0732">Signal</keyword>
<evidence type="ECO:0000256" key="13">
    <source>
        <dbReference type="ARBA" id="ARBA00023136"/>
    </source>
</evidence>
<evidence type="ECO:0000313" key="18">
    <source>
        <dbReference type="Proteomes" id="UP000188268"/>
    </source>
</evidence>
<dbReference type="AlphaFoldDB" id="A0A1R3GRX2"/>
<comment type="pathway">
    <text evidence="3">Protein modification; protein ubiquitination.</text>
</comment>
<dbReference type="InterPro" id="IPR025287">
    <property type="entry name" value="WAK_GUB"/>
</dbReference>
<keyword evidence="13" id="KW-0472">Membrane</keyword>
<dbReference type="OrthoDB" id="1146903at2759"/>
<keyword evidence="6" id="KW-0812">Transmembrane</keyword>
<evidence type="ECO:0000256" key="1">
    <source>
        <dbReference type="ARBA" id="ARBA00000900"/>
    </source>
</evidence>
<evidence type="ECO:0000256" key="11">
    <source>
        <dbReference type="ARBA" id="ARBA00022833"/>
    </source>
</evidence>
<organism evidence="17 18">
    <name type="scientific">Corchorus capsularis</name>
    <name type="common">Jute</name>
    <dbReference type="NCBI Taxonomy" id="210143"/>
    <lineage>
        <taxon>Eukaryota</taxon>
        <taxon>Viridiplantae</taxon>
        <taxon>Streptophyta</taxon>
        <taxon>Embryophyta</taxon>
        <taxon>Tracheophyta</taxon>
        <taxon>Spermatophyta</taxon>
        <taxon>Magnoliopsida</taxon>
        <taxon>eudicotyledons</taxon>
        <taxon>Gunneridae</taxon>
        <taxon>Pentapetalae</taxon>
        <taxon>rosids</taxon>
        <taxon>malvids</taxon>
        <taxon>Malvales</taxon>
        <taxon>Malvaceae</taxon>
        <taxon>Grewioideae</taxon>
        <taxon>Apeibeae</taxon>
        <taxon>Corchorus</taxon>
    </lineage>
</organism>
<dbReference type="GO" id="GO:0030247">
    <property type="term" value="F:polysaccharide binding"/>
    <property type="evidence" value="ECO:0007669"/>
    <property type="project" value="InterPro"/>
</dbReference>
<evidence type="ECO:0000256" key="14">
    <source>
        <dbReference type="ARBA" id="ARBA00024209"/>
    </source>
</evidence>
<dbReference type="GO" id="GO:0061630">
    <property type="term" value="F:ubiquitin protein ligase activity"/>
    <property type="evidence" value="ECO:0007669"/>
    <property type="project" value="UniProtKB-EC"/>
</dbReference>
<evidence type="ECO:0000256" key="9">
    <source>
        <dbReference type="ARBA" id="ARBA00022771"/>
    </source>
</evidence>
<feature type="signal peptide" evidence="15">
    <location>
        <begin position="1"/>
        <end position="22"/>
    </location>
</feature>
<dbReference type="InterPro" id="IPR046948">
    <property type="entry name" value="ATL20-22-like"/>
</dbReference>
<sequence>MKNLSPLFCLLIFILIINVNNGQTCSSSCGNIPIRYPFRLSKDPASCGDRDYELSCLENNSTILYFRKGFYYVKKISYDKHIIQVVDVNFANGSCGLPSRALSMDDLLNDPRYPGWSNYHYAYTLYYLRCSSEISDLANSKVPCLSDDLSNVYVKVTSYWRRFFTFIDFPNSCKLISTLPSYYYGIKNVEQKKPSYETILKMQESGFDMVWSVECRDCKSKSRSCHQRLANSTTEFDCYTISYDDDYDEYVQAIVDLTVVTVEGIFFISFVSNIHTPPLGYICFPLPQMLLFKRSLRRFIFGLWCHRIARFGNVTRPKLMIWKCLPKPESDSPKEMLVPEFMDQRSLLYPFRLSKDPAGCGDRDYELSCLENNSTILYFRKGFYYVKKISYDEHIIRVVDVNFVNGSCGLPNRDLTLDQLYNDPLYPGMTKNVTYTYTLNYLRCSNEISDLGKTRVPCLSGDVYVNLTSYYDSPSFLEIPSSCKLISAVPAYYEDEMLEQKKISYETILKMQESGFDMVWSVGCRECMSRRRRSMCSQRFPSTTEFECIQLYDDEYYDEIRQIIIAFSVVSLEVCGDKDYELSCQNNNDTILNFRKGSYYVKRIYYEDHVIQVVDVNLANGSCGLPSRALSMDDLLNDPRYPGWTNYDYAYTLNYLRCSTEISDLANSRVPCLSDDSSNVYVMVTSYWRSPFILEIPKSCKLISALPSYYYDIEMVEQKNPSYETILKMQESGFDMVWSVECRDCNSKRRSCIQGFNSTTEFACLTKVDNNDFYDKFGGIYTSVSVAFVADSYSFHWLYLLSFATNAAIQEIKKIHIWF</sequence>
<dbReference type="Proteomes" id="UP000188268">
    <property type="component" value="Unassembled WGS sequence"/>
</dbReference>
<dbReference type="EC" id="2.3.2.27" evidence="4"/>
<evidence type="ECO:0000259" key="16">
    <source>
        <dbReference type="Pfam" id="PF13947"/>
    </source>
</evidence>
<keyword evidence="10" id="KW-0833">Ubl conjugation pathway</keyword>